<proteinExistence type="predicted"/>
<sequence length="113" mass="13360">MNIFMLKNNFLLLPPEKLPHSQKELIILQNSKNTILLKNSFSEIIHKNDLFIIIQKILKSYEKKIKNFSIISNDCYESKKNHDNDLAFRIIRVDGPILEVLNYSVIKTYHLLF</sequence>
<gene>
    <name evidence="1" type="ORF">ETU_000015</name>
</gene>
<accession>G8DB26</accession>
<dbReference type="AlphaFoldDB" id="G8DB26"/>
<name>G8DB26_9ZZZZ</name>
<evidence type="ECO:0000313" key="1">
    <source>
        <dbReference type="EMBL" id="ADQ55482.1"/>
    </source>
</evidence>
<protein>
    <submittedName>
        <fullName evidence="1">Transcriptional regulator MerR family</fullName>
    </submittedName>
</protein>
<dbReference type="EMBL" id="HQ609499">
    <property type="protein sequence ID" value="ADQ55482.1"/>
    <property type="molecule type" value="Genomic_DNA"/>
</dbReference>
<reference evidence="1" key="1">
    <citation type="journal article" date="2011" name="ACS Chem. Biol.">
        <title>Meta-omic Characterization of the Marine Invertebrate Microbial Consortium That Produces the Chemotherapeutic Natural Product ET-743.</title>
        <authorList>
            <person name="Rath C.M."/>
            <person name="Janto B."/>
            <person name="Earl J."/>
            <person name="Ahmed A."/>
            <person name="Hu F.Z."/>
            <person name="Hiller L."/>
            <person name="Dahlgren M."/>
            <person name="Kreft R."/>
            <person name="Yu F."/>
            <person name="Wolff J.J."/>
            <person name="Kweon H.K."/>
            <person name="Christiansen M.A."/>
            <person name="Hakansson K."/>
            <person name="Williams R.M."/>
            <person name="Ehrlich G.D."/>
            <person name="Sherman D.H."/>
        </authorList>
    </citation>
    <scope>NUCLEOTIDE SEQUENCE</scope>
</reference>
<organism evidence="1">
    <name type="scientific">uncultured organism</name>
    <dbReference type="NCBI Taxonomy" id="155900"/>
    <lineage>
        <taxon>unclassified sequences</taxon>
        <taxon>environmental samples</taxon>
    </lineage>
</organism>